<accession>A0A0U1CZC2</accession>
<proteinExistence type="inferred from homology"/>
<feature type="domain" description="Membrane transport protein MMPL" evidence="8">
    <location>
        <begin position="3"/>
        <end position="197"/>
    </location>
</feature>
<feature type="transmembrane region" description="Helical" evidence="7">
    <location>
        <begin position="35"/>
        <end position="60"/>
    </location>
</feature>
<dbReference type="AlphaFoldDB" id="A0A0U1CZC2"/>
<protein>
    <submittedName>
        <fullName evidence="9">Putative membrane protein MmpL</fullName>
    </submittedName>
</protein>
<feature type="transmembrane region" description="Helical" evidence="7">
    <location>
        <begin position="111"/>
        <end position="132"/>
    </location>
</feature>
<dbReference type="PANTHER" id="PTHR33406:SF6">
    <property type="entry name" value="MEMBRANE PROTEIN YDGH-RELATED"/>
    <property type="match status" value="1"/>
</dbReference>
<keyword evidence="3" id="KW-1003">Cell membrane</keyword>
<feature type="transmembrane region" description="Helical" evidence="7">
    <location>
        <begin position="193"/>
        <end position="215"/>
    </location>
</feature>
<dbReference type="InterPro" id="IPR004869">
    <property type="entry name" value="MMPL_dom"/>
</dbReference>
<organism evidence="9 10">
    <name type="scientific">Mycolicibacterium conceptionense</name>
    <dbReference type="NCBI Taxonomy" id="451644"/>
    <lineage>
        <taxon>Bacteria</taxon>
        <taxon>Bacillati</taxon>
        <taxon>Actinomycetota</taxon>
        <taxon>Actinomycetes</taxon>
        <taxon>Mycobacteriales</taxon>
        <taxon>Mycobacteriaceae</taxon>
        <taxon>Mycolicibacterium</taxon>
    </lineage>
</organism>
<name>A0A0U1CZC2_9MYCO</name>
<evidence type="ECO:0000256" key="6">
    <source>
        <dbReference type="ARBA" id="ARBA00023136"/>
    </source>
</evidence>
<evidence type="ECO:0000256" key="7">
    <source>
        <dbReference type="SAM" id="Phobius"/>
    </source>
</evidence>
<evidence type="ECO:0000256" key="2">
    <source>
        <dbReference type="ARBA" id="ARBA00010157"/>
    </source>
</evidence>
<evidence type="ECO:0000313" key="9">
    <source>
        <dbReference type="EMBL" id="CQD03308.1"/>
    </source>
</evidence>
<dbReference type="GO" id="GO:0005886">
    <property type="term" value="C:plasma membrane"/>
    <property type="evidence" value="ECO:0007669"/>
    <property type="project" value="UniProtKB-SubCell"/>
</dbReference>
<dbReference type="EMBL" id="CTEF01000001">
    <property type="protein sequence ID" value="CQD03308.1"/>
    <property type="molecule type" value="Genomic_DNA"/>
</dbReference>
<evidence type="ECO:0000256" key="4">
    <source>
        <dbReference type="ARBA" id="ARBA00022692"/>
    </source>
</evidence>
<dbReference type="Gene3D" id="1.20.1640.10">
    <property type="entry name" value="Multidrug efflux transporter AcrB transmembrane domain"/>
    <property type="match status" value="1"/>
</dbReference>
<evidence type="ECO:0000256" key="5">
    <source>
        <dbReference type="ARBA" id="ARBA00022989"/>
    </source>
</evidence>
<reference evidence="9 10" key="1">
    <citation type="submission" date="2015-03" db="EMBL/GenBank/DDBJ databases">
        <authorList>
            <person name="Murphy D."/>
        </authorList>
    </citation>
    <scope>NUCLEOTIDE SEQUENCE [LARGE SCALE GENOMIC DNA]</scope>
    <source>
        <strain evidence="9 10">D16</strain>
    </source>
</reference>
<dbReference type="InterPro" id="IPR050545">
    <property type="entry name" value="Mycobact_MmpL"/>
</dbReference>
<evidence type="ECO:0000259" key="8">
    <source>
        <dbReference type="Pfam" id="PF03176"/>
    </source>
</evidence>
<dbReference type="Proteomes" id="UP000182227">
    <property type="component" value="Unassembled WGS sequence"/>
</dbReference>
<keyword evidence="6 7" id="KW-0472">Membrane</keyword>
<evidence type="ECO:0000256" key="1">
    <source>
        <dbReference type="ARBA" id="ARBA00004651"/>
    </source>
</evidence>
<comment type="subcellular location">
    <subcellularLocation>
        <location evidence="1">Cell membrane</location>
        <topology evidence="1">Multi-pass membrane protein</topology>
    </subcellularLocation>
</comment>
<feature type="transmembrane region" description="Helical" evidence="7">
    <location>
        <begin position="144"/>
        <end position="172"/>
    </location>
</feature>
<feature type="transmembrane region" description="Helical" evidence="7">
    <location>
        <begin position="6"/>
        <end position="28"/>
    </location>
</feature>
<keyword evidence="4 7" id="KW-0812">Transmembrane</keyword>
<dbReference type="PANTHER" id="PTHR33406">
    <property type="entry name" value="MEMBRANE PROTEIN MJ1562-RELATED"/>
    <property type="match status" value="1"/>
</dbReference>
<evidence type="ECO:0000256" key="3">
    <source>
        <dbReference type="ARBA" id="ARBA00022475"/>
    </source>
</evidence>
<dbReference type="SUPFAM" id="SSF82866">
    <property type="entry name" value="Multidrug efflux transporter AcrB transmembrane domain"/>
    <property type="match status" value="1"/>
</dbReference>
<comment type="similarity">
    <text evidence="2">Belongs to the resistance-nodulation-cell division (RND) (TC 2.A.6) family. MmpL subfamily.</text>
</comment>
<sequence>MGQSGNRTVILITLVSVGVIFLMLLLLYRSFITVIILLFTVGIELQVARGCVAFLGMHGWVGLTTYVVNLLVSVGIAAGTDYAIFFTGRYQEARQSGEDRESAYFTAYRSVAKVVLASGVTIAGAIACLSFTRLPYFQPLGIPGAVGILIAVAVALTLVPACIAAGSRFGVFDPKRLVVTRRWRRIGTAVVRWPAPILLATLAVALIGLLTLPGYKPSYSDQKYIPQDIPANQGFAAASRHFPESKMTTPDLLLVEADHDMRNPTDLLILNKLAKAVFAVPGIANVQSITRPEGTQIEHSSIPFMLSMSNASQRLSLPFQKERMEDLVKQADDMTKTINLMQRMYELMQQMVGTTHRMVGTTHELQADMGELRDHMADFDDFWRPLRNYLYWEPHCYDIPLCWSIRSIFDGLDGIDEVTDKMQGLVKELDQLDLLMPQMLLQFPQMIATMQSTRTMMLTMHSTMSGCSPRWTNPATMPPPWGRRSTRLTTTIRSICRRMFWRTRTFSGS</sequence>
<keyword evidence="5 7" id="KW-1133">Transmembrane helix</keyword>
<gene>
    <name evidence="9" type="ORF">BN970_00433</name>
</gene>
<dbReference type="Pfam" id="PF03176">
    <property type="entry name" value="MMPL"/>
    <property type="match status" value="1"/>
</dbReference>
<evidence type="ECO:0000313" key="10">
    <source>
        <dbReference type="Proteomes" id="UP000182227"/>
    </source>
</evidence>
<feature type="transmembrane region" description="Helical" evidence="7">
    <location>
        <begin position="66"/>
        <end position="90"/>
    </location>
</feature>